<dbReference type="EMBL" id="BHVZ01000004">
    <property type="protein sequence ID" value="GCB29812.1"/>
    <property type="molecule type" value="Genomic_DNA"/>
</dbReference>
<dbReference type="PANTHER" id="PTHR40056:SF1">
    <property type="entry name" value="DUF1836 DOMAIN-CONTAINING PROTEIN"/>
    <property type="match status" value="1"/>
</dbReference>
<dbReference type="OrthoDB" id="3191472at2"/>
<accession>A0A401LEA7</accession>
<gene>
    <name evidence="1" type="ORF">KGMB03357_14730</name>
</gene>
<organism evidence="1 2">
    <name type="scientific">Anaerotignum faecicola</name>
    <dbReference type="NCBI Taxonomy" id="2358141"/>
    <lineage>
        <taxon>Bacteria</taxon>
        <taxon>Bacillati</taxon>
        <taxon>Bacillota</taxon>
        <taxon>Clostridia</taxon>
        <taxon>Lachnospirales</taxon>
        <taxon>Anaerotignaceae</taxon>
        <taxon>Anaerotignum</taxon>
    </lineage>
</organism>
<evidence type="ECO:0008006" key="3">
    <source>
        <dbReference type="Google" id="ProtNLM"/>
    </source>
</evidence>
<proteinExistence type="predicted"/>
<dbReference type="Pfam" id="PF08876">
    <property type="entry name" value="DUF1836"/>
    <property type="match status" value="1"/>
</dbReference>
<evidence type="ECO:0000313" key="1">
    <source>
        <dbReference type="EMBL" id="GCB29812.1"/>
    </source>
</evidence>
<dbReference type="Proteomes" id="UP000287361">
    <property type="component" value="Unassembled WGS sequence"/>
</dbReference>
<dbReference type="GeneID" id="86194479"/>
<comment type="caution">
    <text evidence="1">The sequence shown here is derived from an EMBL/GenBank/DDBJ whole genome shotgun (WGS) entry which is preliminary data.</text>
</comment>
<sequence length="193" mass="22145">MNTFNEVIERYAAQIRTADVIEIADIPTIDLYMDQVTTFMDKGLARYKRNETDKILTKTMINNYTKAKIFPPPVKKKYSRTHLMLLIMIYHLKAILSIKDIGVLFHVALAEPDAEKQAQQIETIYAGFVALQKSTYAYLANMAENKADDSFYGKDIMLGCEDRELRRILLVLGLVIRANTEKQLAEHALDAYF</sequence>
<dbReference type="AlphaFoldDB" id="A0A401LEA7"/>
<dbReference type="RefSeq" id="WP_016408443.1">
    <property type="nucleotide sequence ID" value="NZ_DAVZTY010000050.1"/>
</dbReference>
<name>A0A401LEA7_9FIRM</name>
<dbReference type="PANTHER" id="PTHR40056">
    <property type="entry name" value="HYPOTHETICAL CYTOSOLIC PROTEIN"/>
    <property type="match status" value="1"/>
</dbReference>
<dbReference type="InterPro" id="IPR014975">
    <property type="entry name" value="DUF1836"/>
</dbReference>
<evidence type="ECO:0000313" key="2">
    <source>
        <dbReference type="Proteomes" id="UP000287361"/>
    </source>
</evidence>
<reference evidence="1 2" key="1">
    <citation type="submission" date="2018-10" db="EMBL/GenBank/DDBJ databases">
        <title>Draft Genome Sequence of Anaerotignum sp. KCTC 15736.</title>
        <authorList>
            <person name="Choi S.H."/>
            <person name="Kim J.S."/>
            <person name="Kang S.W."/>
            <person name="Lee J.S."/>
            <person name="Park S.H."/>
        </authorList>
    </citation>
    <scope>NUCLEOTIDE SEQUENCE [LARGE SCALE GENOMIC DNA]</scope>
    <source>
        <strain evidence="1 2">KCTC 15736</strain>
    </source>
</reference>
<keyword evidence="2" id="KW-1185">Reference proteome</keyword>
<protein>
    <recommendedName>
        <fullName evidence="3">DUF1836 domain-containing protein</fullName>
    </recommendedName>
</protein>